<dbReference type="InterPro" id="IPR028082">
    <property type="entry name" value="Peripla_BP_I"/>
</dbReference>
<dbReference type="GO" id="GO:0030313">
    <property type="term" value="C:cell envelope"/>
    <property type="evidence" value="ECO:0007669"/>
    <property type="project" value="UniProtKB-SubCell"/>
</dbReference>
<dbReference type="PANTHER" id="PTHR46847:SF1">
    <property type="entry name" value="D-ALLOSE-BINDING PERIPLASMIC PROTEIN-RELATED"/>
    <property type="match status" value="1"/>
</dbReference>
<dbReference type="InterPro" id="IPR025997">
    <property type="entry name" value="SBP_2_dom"/>
</dbReference>
<keyword evidence="3" id="KW-0732">Signal</keyword>
<reference evidence="5" key="1">
    <citation type="submission" date="2019-08" db="EMBL/GenBank/DDBJ databases">
        <authorList>
            <person name="Kucharzyk K."/>
            <person name="Murdoch R.W."/>
            <person name="Higgins S."/>
            <person name="Loffler F."/>
        </authorList>
    </citation>
    <scope>NUCLEOTIDE SEQUENCE</scope>
</reference>
<accession>A0A644TMP6</accession>
<dbReference type="PANTHER" id="PTHR46847">
    <property type="entry name" value="D-ALLOSE-BINDING PERIPLASMIC PROTEIN-RELATED"/>
    <property type="match status" value="1"/>
</dbReference>
<evidence type="ECO:0000256" key="2">
    <source>
        <dbReference type="ARBA" id="ARBA00007639"/>
    </source>
</evidence>
<dbReference type="Pfam" id="PF13407">
    <property type="entry name" value="Peripla_BP_4"/>
    <property type="match status" value="1"/>
</dbReference>
<evidence type="ECO:0000256" key="3">
    <source>
        <dbReference type="ARBA" id="ARBA00022729"/>
    </source>
</evidence>
<gene>
    <name evidence="5" type="primary">rbsB_3</name>
    <name evidence="5" type="ORF">SDC9_13365</name>
</gene>
<name>A0A644TMP6_9ZZZZ</name>
<organism evidence="5">
    <name type="scientific">bioreactor metagenome</name>
    <dbReference type="NCBI Taxonomy" id="1076179"/>
    <lineage>
        <taxon>unclassified sequences</taxon>
        <taxon>metagenomes</taxon>
        <taxon>ecological metagenomes</taxon>
    </lineage>
</organism>
<comment type="caution">
    <text evidence="5">The sequence shown here is derived from an EMBL/GenBank/DDBJ whole genome shotgun (WGS) entry which is preliminary data.</text>
</comment>
<comment type="similarity">
    <text evidence="2">Belongs to the bacterial solute-binding protein 2 family.</text>
</comment>
<dbReference type="SUPFAM" id="SSF53822">
    <property type="entry name" value="Periplasmic binding protein-like I"/>
    <property type="match status" value="1"/>
</dbReference>
<evidence type="ECO:0000256" key="1">
    <source>
        <dbReference type="ARBA" id="ARBA00004196"/>
    </source>
</evidence>
<proteinExistence type="inferred from homology"/>
<dbReference type="Gene3D" id="3.40.50.2300">
    <property type="match status" value="2"/>
</dbReference>
<dbReference type="AlphaFoldDB" id="A0A644TMP6"/>
<dbReference type="EMBL" id="VSSQ01000038">
    <property type="protein sequence ID" value="MPL67667.1"/>
    <property type="molecule type" value="Genomic_DNA"/>
</dbReference>
<dbReference type="GO" id="GO:0030246">
    <property type="term" value="F:carbohydrate binding"/>
    <property type="evidence" value="ECO:0007669"/>
    <property type="project" value="UniProtKB-ARBA"/>
</dbReference>
<dbReference type="NCBIfam" id="NF007936">
    <property type="entry name" value="PRK10653.1"/>
    <property type="match status" value="1"/>
</dbReference>
<feature type="domain" description="Periplasmic binding protein" evidence="4">
    <location>
        <begin position="32"/>
        <end position="282"/>
    </location>
</feature>
<sequence length="296" mass="30387">MKRILAALTAVLLCAALLAGCGRDAKASAKKIGLAISTLNNPFFVTLKDGASAKATELGYELVVTDAQDDPAKQAGQVDDLIQKKVAVILINPCNSDAAKTMVEKAAKAGIPVISVDRGVNGAEVLSHIASDNVAGGVLAGQELLALVGEGAKVVELEGIPGASAAVDRGKGFNEAVVGKLNVVARQPADFNRDKGFTVMQNIIQANKDIRGVFAHNDEMALGAIKALEAAGLKDVIVIGFDAVDDAVTAVKAGNMKATVAQKPSLIGSMAVETAVAHIKGEAVQKQIPVPLELVK</sequence>
<comment type="subcellular location">
    <subcellularLocation>
        <location evidence="1">Cell envelope</location>
    </subcellularLocation>
</comment>
<dbReference type="CDD" id="cd06323">
    <property type="entry name" value="PBP1_ribose_binding"/>
    <property type="match status" value="1"/>
</dbReference>
<evidence type="ECO:0000313" key="5">
    <source>
        <dbReference type="EMBL" id="MPL67667.1"/>
    </source>
</evidence>
<dbReference type="PROSITE" id="PS51257">
    <property type="entry name" value="PROKAR_LIPOPROTEIN"/>
    <property type="match status" value="1"/>
</dbReference>
<evidence type="ECO:0000259" key="4">
    <source>
        <dbReference type="Pfam" id="PF13407"/>
    </source>
</evidence>
<protein>
    <submittedName>
        <fullName evidence="5">Ribose import binding protein RbsB</fullName>
    </submittedName>
</protein>